<organism evidence="3 4">
    <name type="scientific">Massiliimalia timonensis</name>
    <dbReference type="NCBI Taxonomy" id="1987501"/>
    <lineage>
        <taxon>Bacteria</taxon>
        <taxon>Bacillati</taxon>
        <taxon>Bacillota</taxon>
        <taxon>Clostridia</taxon>
        <taxon>Eubacteriales</taxon>
        <taxon>Oscillospiraceae</taxon>
        <taxon>Massiliimalia</taxon>
    </lineage>
</organism>
<feature type="region of interest" description="Disordered" evidence="1">
    <location>
        <begin position="30"/>
        <end position="50"/>
    </location>
</feature>
<feature type="transmembrane region" description="Helical" evidence="2">
    <location>
        <begin position="86"/>
        <end position="109"/>
    </location>
</feature>
<dbReference type="InterPro" id="IPR011042">
    <property type="entry name" value="6-blade_b-propeller_TolB-like"/>
</dbReference>
<evidence type="ECO:0000256" key="1">
    <source>
        <dbReference type="SAM" id="MobiDB-lite"/>
    </source>
</evidence>
<gene>
    <name evidence="3" type="ORF">H8702_05260</name>
</gene>
<keyword evidence="2" id="KW-1133">Transmembrane helix</keyword>
<dbReference type="Proteomes" id="UP000632659">
    <property type="component" value="Unassembled WGS sequence"/>
</dbReference>
<name>A0A8J6P708_9FIRM</name>
<comment type="caution">
    <text evidence="3">The sequence shown here is derived from an EMBL/GenBank/DDBJ whole genome shotgun (WGS) entry which is preliminary data.</text>
</comment>
<proteinExistence type="predicted"/>
<dbReference type="OrthoDB" id="1666742at2"/>
<dbReference type="EMBL" id="JACRTL010000002">
    <property type="protein sequence ID" value="MBC8610529.1"/>
    <property type="molecule type" value="Genomic_DNA"/>
</dbReference>
<feature type="compositionally biased region" description="Polar residues" evidence="1">
    <location>
        <begin position="34"/>
        <end position="45"/>
    </location>
</feature>
<accession>A0A8J6P708</accession>
<dbReference type="RefSeq" id="WP_093989466.1">
    <property type="nucleotide sequence ID" value="NZ_FYDD01000004.1"/>
</dbReference>
<keyword evidence="2" id="KW-0812">Transmembrane</keyword>
<evidence type="ECO:0000256" key="2">
    <source>
        <dbReference type="SAM" id="Phobius"/>
    </source>
</evidence>
<evidence type="ECO:0008006" key="5">
    <source>
        <dbReference type="Google" id="ProtNLM"/>
    </source>
</evidence>
<evidence type="ECO:0000313" key="4">
    <source>
        <dbReference type="Proteomes" id="UP000632659"/>
    </source>
</evidence>
<sequence length="771" mass="87699">MAKFCPFCGVQLEDENSFCYHCGKQQPDAESGSLLEQTPLSNSFQGDPPSPIPEIPTPDVSFANTAETNVCSEPVKPPKKFSKKQLILLISGAAVLLLIVLALVIFFILKGTEQQHLLMYQKNDEVRLTLPELDGENFSFVHTSDYSSEVYGAVYDSKQKNMLYIDQQDSENRCLYYQPLNGKALRKGERLLISDHVEEYGFSFSKDEKSVYYLEEDGRLYRYDLSKQEPESLFSDVSSFYFDAENDRLYFLNTDDGLFFKDPNGKEPSRKIAADIKVFVPSKNGKTVYYQKEDSLYAYDIGQDDSQRLTENIDSIVQLYPDGTCYFTTNEETSRPLKELINDDMAKADQAEKEGQDILSFSRFIDAEWYGEKSESSIFSPYVEILSVSDNKLTYRFNDYIVQDFTSEAQIQSDGSAVTVIDMKEGGEVHITFTLSKKGDDVVLHAEQELVREAEEGKGQGYSAVTTGDYTLSPYFYEPTPDYEWRDKLRQEIENNTYAYTNTILYYYNGTEIVRVAENISEAGTYLNPAEKPIIEYSKELEEEPFQVNLSEANKYTTVGDLAQLIDSGRESNTVSQPCFAVNGVETSIDVNGQFAQSFQFNEAHSAYYYLLREHEEDQTGTLYRVKVSDDGKQQPEALYQNVSHFLLSGSQVWYYQNVSEDRNTADLYVDGKCFAKGVAPYLSTFLEDGKVMVMKDYRQDSLSGTLVLMDNGTETEIAQNVHDYAAYDSSYIAMIQNYSTESYTGELFAYDGGKELIFIDRDVSSILWLQ</sequence>
<dbReference type="Gene3D" id="2.120.10.30">
    <property type="entry name" value="TolB, C-terminal domain"/>
    <property type="match status" value="1"/>
</dbReference>
<reference evidence="3" key="1">
    <citation type="submission" date="2020-08" db="EMBL/GenBank/DDBJ databases">
        <title>Genome public.</title>
        <authorList>
            <person name="Liu C."/>
            <person name="Sun Q."/>
        </authorList>
    </citation>
    <scope>NUCLEOTIDE SEQUENCE</scope>
    <source>
        <strain evidence="3">NSJ-15</strain>
    </source>
</reference>
<keyword evidence="4" id="KW-1185">Reference proteome</keyword>
<protein>
    <recommendedName>
        <fullName evidence="5">Zinc-ribbon domain-containing protein</fullName>
    </recommendedName>
</protein>
<dbReference type="AlphaFoldDB" id="A0A8J6P708"/>
<dbReference type="SUPFAM" id="SSF69304">
    <property type="entry name" value="Tricorn protease N-terminal domain"/>
    <property type="match status" value="1"/>
</dbReference>
<keyword evidence="2" id="KW-0472">Membrane</keyword>
<evidence type="ECO:0000313" key="3">
    <source>
        <dbReference type="EMBL" id="MBC8610529.1"/>
    </source>
</evidence>